<feature type="transmembrane region" description="Helical" evidence="9">
    <location>
        <begin position="281"/>
        <end position="304"/>
    </location>
</feature>
<feature type="transmembrane region" description="Helical" evidence="9">
    <location>
        <begin position="447"/>
        <end position="472"/>
    </location>
</feature>
<reference evidence="11" key="1">
    <citation type="submission" date="2023-07" db="EMBL/GenBank/DDBJ databases">
        <title>Genomic Encyclopedia of Type Strains, Phase IV (KMG-IV): sequencing the most valuable type-strain genomes for metagenomic binning, comparative biology and taxonomic classification.</title>
        <authorList>
            <person name="Goeker M."/>
        </authorList>
    </citation>
    <scope>NUCLEOTIDE SEQUENCE [LARGE SCALE GENOMIC DNA]</scope>
    <source>
        <strain evidence="11">DSM 22019</strain>
    </source>
</reference>
<comment type="caution">
    <text evidence="11">The sequence shown here is derived from an EMBL/GenBank/DDBJ whole genome shotgun (WGS) entry which is preliminary data.</text>
</comment>
<dbReference type="Pfam" id="PF00528">
    <property type="entry name" value="BPD_transp_1"/>
    <property type="match status" value="2"/>
</dbReference>
<feature type="transmembrane region" description="Helical" evidence="9">
    <location>
        <begin position="160"/>
        <end position="182"/>
    </location>
</feature>
<feature type="transmembrane region" description="Helical" evidence="9">
    <location>
        <begin position="478"/>
        <end position="498"/>
    </location>
</feature>
<evidence type="ECO:0000313" key="12">
    <source>
        <dbReference type="Proteomes" id="UP001236620"/>
    </source>
</evidence>
<dbReference type="NCBIfam" id="TIGR00974">
    <property type="entry name" value="3a0107s02c"/>
    <property type="match status" value="1"/>
</dbReference>
<name>A0ABU0NDE3_9MOLU</name>
<dbReference type="CDD" id="cd06261">
    <property type="entry name" value="TM_PBP2"/>
    <property type="match status" value="2"/>
</dbReference>
<feature type="transmembrane region" description="Helical" evidence="9">
    <location>
        <begin position="78"/>
        <end position="108"/>
    </location>
</feature>
<sequence length="701" mass="77370">MLFKKEIKNDIDFKIPKQRNGLALSSLKTGIWALTLSGILTLILLVVFVGFKTKDIFSFESFWKFIFGKNWNPEANEFGIGIITLMTIILMSISMLFAVPLTLFTTLFISEYLSKKSQKITMTIIKLLAGIPSVVFGLFAREQIGILFKAMGAKTNDNLMVASLTMAFMAIPIMVSLSYDAIQQVPAGYRDSSLALGISKEKTAFSIVRKSATPKIISAVILGMARVIGETMAIMMIAGNATGWFNTNDGVSGFLFSSVRTLSSTIGLEILENSGVVHESGLYAIGLFLFLLVFIINISILMVSNKDKISAKIRLMLHSKISKNKKVEYLKIYDAESLNLMIKNRSQNQLFKKMYSSIMLTLMWLSTAFVIAFTFWIIGTTTVHGLSALTKYSHAFVEIEGQSGILAAMLTTLLLIVCTLLVSIPFALGAAIYLAEFAKPRSLFARFFRFLLNITASTPSIIFGIFGLSVFIQVLKLPFSILSAALTMTIVVLPMLIKNFEDAITGVPKAYREAASALGLSKVAILFKIVIPNAMEAIITGIILAMARIIGESAPIYLTLGTAIRMPSEGFMSSGATLTTGIYMLASEAGPGQGEQIAWLMSFTAIVFVLTLNFTSGRISSALVGVKHKSEHKIKTLFINLTKRQTYTNSFKSIILKINLSFKKVFKSIIKLFNIKLFIKNINQTIEKRKEYQKTKKRGKK</sequence>
<keyword evidence="8 9" id="KW-0472">Membrane</keyword>
<organism evidence="11 12">
    <name type="scientific">Mycoplasma yeatsii</name>
    <dbReference type="NCBI Taxonomy" id="51365"/>
    <lineage>
        <taxon>Bacteria</taxon>
        <taxon>Bacillati</taxon>
        <taxon>Mycoplasmatota</taxon>
        <taxon>Mollicutes</taxon>
        <taxon>Mycoplasmataceae</taxon>
        <taxon>Mycoplasma</taxon>
    </lineage>
</organism>
<keyword evidence="5" id="KW-0592">Phosphate transport</keyword>
<dbReference type="InterPro" id="IPR035906">
    <property type="entry name" value="MetI-like_sf"/>
</dbReference>
<evidence type="ECO:0000313" key="11">
    <source>
        <dbReference type="EMBL" id="MDQ0567455.1"/>
    </source>
</evidence>
<gene>
    <name evidence="11" type="ORF">J2Z63_000076</name>
</gene>
<evidence type="ECO:0000256" key="5">
    <source>
        <dbReference type="ARBA" id="ARBA00022592"/>
    </source>
</evidence>
<keyword evidence="4 9" id="KW-1003">Cell membrane</keyword>
<keyword evidence="6 9" id="KW-0812">Transmembrane</keyword>
<feature type="transmembrane region" description="Helical" evidence="9">
    <location>
        <begin position="29"/>
        <end position="51"/>
    </location>
</feature>
<dbReference type="RefSeq" id="WP_307443898.1">
    <property type="nucleotide sequence ID" value="NZ_JAUSWP010000001.1"/>
</dbReference>
<keyword evidence="12" id="KW-1185">Reference proteome</keyword>
<evidence type="ECO:0000256" key="6">
    <source>
        <dbReference type="ARBA" id="ARBA00022692"/>
    </source>
</evidence>
<keyword evidence="3" id="KW-0813">Transport</keyword>
<proteinExistence type="inferred from homology"/>
<comment type="similarity">
    <text evidence="2 9">Belongs to the binding-protein-dependent transport system permease family. CysTW subfamily.</text>
</comment>
<keyword evidence="7 9" id="KW-1133">Transmembrane helix</keyword>
<evidence type="ECO:0000259" key="10">
    <source>
        <dbReference type="PROSITE" id="PS50928"/>
    </source>
</evidence>
<dbReference type="SUPFAM" id="SSF161098">
    <property type="entry name" value="MetI-like"/>
    <property type="match status" value="2"/>
</dbReference>
<dbReference type="Gene3D" id="1.10.3720.10">
    <property type="entry name" value="MetI-like"/>
    <property type="match status" value="2"/>
</dbReference>
<feature type="domain" description="ABC transmembrane type-1" evidence="10">
    <location>
        <begin position="409"/>
        <end position="616"/>
    </location>
</feature>
<accession>A0ABU0NDE3</accession>
<feature type="transmembrane region" description="Helical" evidence="9">
    <location>
        <begin position="355"/>
        <end position="378"/>
    </location>
</feature>
<evidence type="ECO:0000256" key="8">
    <source>
        <dbReference type="ARBA" id="ARBA00023136"/>
    </source>
</evidence>
<feature type="domain" description="ABC transmembrane type-1" evidence="10">
    <location>
        <begin position="84"/>
        <end position="300"/>
    </location>
</feature>
<evidence type="ECO:0000256" key="9">
    <source>
        <dbReference type="RuleBase" id="RU363043"/>
    </source>
</evidence>
<dbReference type="PROSITE" id="PS50928">
    <property type="entry name" value="ABC_TM1"/>
    <property type="match status" value="2"/>
</dbReference>
<feature type="transmembrane region" description="Helical" evidence="9">
    <location>
        <begin position="405"/>
        <end position="435"/>
    </location>
</feature>
<evidence type="ECO:0000256" key="2">
    <source>
        <dbReference type="ARBA" id="ARBA00007069"/>
    </source>
</evidence>
<evidence type="ECO:0000256" key="3">
    <source>
        <dbReference type="ARBA" id="ARBA00022448"/>
    </source>
</evidence>
<protein>
    <recommendedName>
        <fullName evidence="9">Phosphate transport system permease protein PstA</fullName>
    </recommendedName>
</protein>
<dbReference type="PANTHER" id="PTHR30425">
    <property type="entry name" value="PHOSPHATE TRANSPORT SYSTEM PERMEASE PROTEIN PST"/>
    <property type="match status" value="1"/>
</dbReference>
<dbReference type="PANTHER" id="PTHR30425:SF1">
    <property type="entry name" value="PHOSPHATE TRANSPORT SYSTEM PERMEASE PROTEIN PSTC"/>
    <property type="match status" value="1"/>
</dbReference>
<dbReference type="InterPro" id="IPR005672">
    <property type="entry name" value="Phosphate_PstA"/>
</dbReference>
<dbReference type="InterPro" id="IPR051124">
    <property type="entry name" value="Phosphate_Transport_Permease"/>
</dbReference>
<feature type="transmembrane region" description="Helical" evidence="9">
    <location>
        <begin position="537"/>
        <end position="558"/>
    </location>
</feature>
<feature type="transmembrane region" description="Helical" evidence="9">
    <location>
        <begin position="216"/>
        <end position="238"/>
    </location>
</feature>
<evidence type="ECO:0000256" key="4">
    <source>
        <dbReference type="ARBA" id="ARBA00022475"/>
    </source>
</evidence>
<evidence type="ECO:0000256" key="1">
    <source>
        <dbReference type="ARBA" id="ARBA00004651"/>
    </source>
</evidence>
<feature type="transmembrane region" description="Helical" evidence="9">
    <location>
        <begin position="120"/>
        <end position="140"/>
    </location>
</feature>
<dbReference type="EMBL" id="JAUSWP010000001">
    <property type="protein sequence ID" value="MDQ0567455.1"/>
    <property type="molecule type" value="Genomic_DNA"/>
</dbReference>
<evidence type="ECO:0000256" key="7">
    <source>
        <dbReference type="ARBA" id="ARBA00022989"/>
    </source>
</evidence>
<comment type="subcellular location">
    <subcellularLocation>
        <location evidence="1 9">Cell membrane</location>
        <topology evidence="1 9">Multi-pass membrane protein</topology>
    </subcellularLocation>
</comment>
<feature type="transmembrane region" description="Helical" evidence="9">
    <location>
        <begin position="598"/>
        <end position="615"/>
    </location>
</feature>
<dbReference type="Proteomes" id="UP001236620">
    <property type="component" value="Unassembled WGS sequence"/>
</dbReference>
<dbReference type="InterPro" id="IPR000515">
    <property type="entry name" value="MetI-like"/>
</dbReference>